<reference evidence="2" key="1">
    <citation type="journal article" date="2019" name="Int. J. Syst. Evol. Microbiol.">
        <title>The Global Catalogue of Microorganisms (GCM) 10K type strain sequencing project: providing services to taxonomists for standard genome sequencing and annotation.</title>
        <authorList>
            <consortium name="The Broad Institute Genomics Platform"/>
            <consortium name="The Broad Institute Genome Sequencing Center for Infectious Disease"/>
            <person name="Wu L."/>
            <person name="Ma J."/>
        </authorList>
    </citation>
    <scope>NUCLEOTIDE SEQUENCE [LARGE SCALE GENOMIC DNA]</scope>
    <source>
        <strain evidence="2">CCUG 64793</strain>
    </source>
</reference>
<organism evidence="1 2">
    <name type="scientific">Salegentibacter chungangensis</name>
    <dbReference type="NCBI Taxonomy" id="1335724"/>
    <lineage>
        <taxon>Bacteria</taxon>
        <taxon>Pseudomonadati</taxon>
        <taxon>Bacteroidota</taxon>
        <taxon>Flavobacteriia</taxon>
        <taxon>Flavobacteriales</taxon>
        <taxon>Flavobacteriaceae</taxon>
        <taxon>Salegentibacter</taxon>
    </lineage>
</organism>
<dbReference type="Proteomes" id="UP001597131">
    <property type="component" value="Unassembled WGS sequence"/>
</dbReference>
<gene>
    <name evidence="1" type="ORF">ACFQ3Q_11030</name>
</gene>
<dbReference type="EMBL" id="JBHTLI010000002">
    <property type="protein sequence ID" value="MFD1096284.1"/>
    <property type="molecule type" value="Genomic_DNA"/>
</dbReference>
<sequence>MKIEHLEERIGEYLNSIKTVVEKRIYWNSTLKPLVIRILKKAEKTYLIGWKVQELNWIHTNEAVNITFNSFPPGLIETTNQIPSYQFLQGGSLVFSQKYNGDVEIFVIFPQVDSITDPSGEMKDLGTYAPNSITEKLIIEKLDDFLREMIRWEVPLVISGVGFKKTEN</sequence>
<proteinExistence type="predicted"/>
<accession>A0ABW3NTF1</accession>
<protein>
    <submittedName>
        <fullName evidence="1">Uncharacterized protein</fullName>
    </submittedName>
</protein>
<name>A0ABW3NTF1_9FLAO</name>
<comment type="caution">
    <text evidence="1">The sequence shown here is derived from an EMBL/GenBank/DDBJ whole genome shotgun (WGS) entry which is preliminary data.</text>
</comment>
<evidence type="ECO:0000313" key="1">
    <source>
        <dbReference type="EMBL" id="MFD1096284.1"/>
    </source>
</evidence>
<dbReference type="RefSeq" id="WP_380745783.1">
    <property type="nucleotide sequence ID" value="NZ_JBHTLI010000002.1"/>
</dbReference>
<keyword evidence="2" id="KW-1185">Reference proteome</keyword>
<evidence type="ECO:0000313" key="2">
    <source>
        <dbReference type="Proteomes" id="UP001597131"/>
    </source>
</evidence>